<dbReference type="AlphaFoldDB" id="A0A150PGL3"/>
<comment type="caution">
    <text evidence="2">The sequence shown here is derived from an EMBL/GenBank/DDBJ whole genome shotgun (WGS) entry which is preliminary data.</text>
</comment>
<sequence>MAETGGAEPGKPPPVASLERALDQVCDFLSRAEQTARVRALVIEARRLRNVVGNWRSIAPDPDVREEMIARVLRLANDARPRPAPRERRRGRGLGGAPERQP</sequence>
<feature type="region of interest" description="Disordered" evidence="1">
    <location>
        <begin position="77"/>
        <end position="102"/>
    </location>
</feature>
<proteinExistence type="predicted"/>
<name>A0A150PGL3_SORCE</name>
<evidence type="ECO:0000256" key="1">
    <source>
        <dbReference type="SAM" id="MobiDB-lite"/>
    </source>
</evidence>
<evidence type="ECO:0000313" key="3">
    <source>
        <dbReference type="Proteomes" id="UP000075420"/>
    </source>
</evidence>
<feature type="compositionally biased region" description="Basic and acidic residues" evidence="1">
    <location>
        <begin position="77"/>
        <end position="86"/>
    </location>
</feature>
<evidence type="ECO:0000313" key="2">
    <source>
        <dbReference type="EMBL" id="KYF54823.1"/>
    </source>
</evidence>
<dbReference type="Proteomes" id="UP000075420">
    <property type="component" value="Unassembled WGS sequence"/>
</dbReference>
<dbReference type="EMBL" id="JELY01001717">
    <property type="protein sequence ID" value="KYF54823.1"/>
    <property type="molecule type" value="Genomic_DNA"/>
</dbReference>
<organism evidence="2 3">
    <name type="scientific">Sorangium cellulosum</name>
    <name type="common">Polyangium cellulosum</name>
    <dbReference type="NCBI Taxonomy" id="56"/>
    <lineage>
        <taxon>Bacteria</taxon>
        <taxon>Pseudomonadati</taxon>
        <taxon>Myxococcota</taxon>
        <taxon>Polyangia</taxon>
        <taxon>Polyangiales</taxon>
        <taxon>Polyangiaceae</taxon>
        <taxon>Sorangium</taxon>
    </lineage>
</organism>
<accession>A0A150PGL3</accession>
<gene>
    <name evidence="2" type="ORF">BE08_35395</name>
</gene>
<protein>
    <submittedName>
        <fullName evidence="2">Uncharacterized protein</fullName>
    </submittedName>
</protein>
<reference evidence="2 3" key="1">
    <citation type="submission" date="2014-02" db="EMBL/GenBank/DDBJ databases">
        <title>The small core and large imbalanced accessory genome model reveals a collaborative survival strategy of Sorangium cellulosum strains in nature.</title>
        <authorList>
            <person name="Han K."/>
            <person name="Peng R."/>
            <person name="Blom J."/>
            <person name="Li Y.-Z."/>
        </authorList>
    </citation>
    <scope>NUCLEOTIDE SEQUENCE [LARGE SCALE GENOMIC DNA]</scope>
    <source>
        <strain evidence="2 3">So0157-25</strain>
    </source>
</reference>